<protein>
    <submittedName>
        <fullName evidence="5">OLC1v1027647C1</fullName>
    </submittedName>
</protein>
<dbReference type="FunFam" id="3.30.30.30:FF:000005">
    <property type="entry name" value="Heat shock protein ssb1"/>
    <property type="match status" value="1"/>
</dbReference>
<dbReference type="PROSITE" id="PS00297">
    <property type="entry name" value="HSP70_1"/>
    <property type="match status" value="1"/>
</dbReference>
<reference evidence="5" key="1">
    <citation type="submission" date="2023-03" db="EMBL/GenBank/DDBJ databases">
        <authorList>
            <person name="Julca I."/>
        </authorList>
    </citation>
    <scope>NUCLEOTIDE SEQUENCE</scope>
</reference>
<dbReference type="Gene3D" id="3.30.420.40">
    <property type="match status" value="2"/>
</dbReference>
<dbReference type="SUPFAM" id="SSF100934">
    <property type="entry name" value="Heat shock protein 70kD (HSP70), C-terminal subdomain"/>
    <property type="match status" value="1"/>
</dbReference>
<dbReference type="InterPro" id="IPR029047">
    <property type="entry name" value="HSP70_peptide-bd_sf"/>
</dbReference>
<dbReference type="GO" id="GO:0005788">
    <property type="term" value="C:endoplasmic reticulum lumen"/>
    <property type="evidence" value="ECO:0007669"/>
    <property type="project" value="UniProtKB-SubCell"/>
</dbReference>
<keyword evidence="2 4" id="KW-0547">Nucleotide-binding</keyword>
<evidence type="ECO:0000313" key="5">
    <source>
        <dbReference type="EMBL" id="CAI9092416.1"/>
    </source>
</evidence>
<dbReference type="FunFam" id="3.30.420.40:FF:000026">
    <property type="entry name" value="Heat shock protein 70"/>
    <property type="match status" value="1"/>
</dbReference>
<dbReference type="GO" id="GO:0140662">
    <property type="term" value="F:ATP-dependent protein folding chaperone"/>
    <property type="evidence" value="ECO:0007669"/>
    <property type="project" value="InterPro"/>
</dbReference>
<dbReference type="Gene3D" id="1.20.1270.10">
    <property type="match status" value="1"/>
</dbReference>
<dbReference type="Gene3D" id="3.90.640.10">
    <property type="entry name" value="Actin, Chain A, domain 4"/>
    <property type="match status" value="1"/>
</dbReference>
<keyword evidence="6" id="KW-1185">Reference proteome</keyword>
<gene>
    <name evidence="5" type="ORF">OLC1_LOCUS4091</name>
</gene>
<dbReference type="GO" id="GO:0005524">
    <property type="term" value="F:ATP binding"/>
    <property type="evidence" value="ECO:0007669"/>
    <property type="project" value="UniProtKB-KW"/>
</dbReference>
<evidence type="ECO:0000256" key="2">
    <source>
        <dbReference type="ARBA" id="ARBA00022741"/>
    </source>
</evidence>
<keyword evidence="3 4" id="KW-0067">ATP-binding</keyword>
<dbReference type="Gene3D" id="2.60.34.10">
    <property type="entry name" value="Substrate Binding Domain Of DNAk, Chain A, domain 1"/>
    <property type="match status" value="1"/>
</dbReference>
<dbReference type="Pfam" id="PF00012">
    <property type="entry name" value="HSP70"/>
    <property type="match status" value="1"/>
</dbReference>
<dbReference type="Gene3D" id="3.30.30.30">
    <property type="match status" value="1"/>
</dbReference>
<dbReference type="SUPFAM" id="SSF100920">
    <property type="entry name" value="Heat shock protein 70kD (HSP70), peptide-binding domain"/>
    <property type="match status" value="1"/>
</dbReference>
<name>A0AAV1CA79_OLDCO</name>
<dbReference type="PANTHER" id="PTHR19375">
    <property type="entry name" value="HEAT SHOCK PROTEIN 70KDA"/>
    <property type="match status" value="1"/>
</dbReference>
<comment type="subcellular location">
    <subcellularLocation>
        <location evidence="1">Endoplasmic reticulum lumen</location>
    </subcellularLocation>
</comment>
<accession>A0AAV1CA79</accession>
<dbReference type="InterPro" id="IPR029048">
    <property type="entry name" value="HSP70_C_sf"/>
</dbReference>
<comment type="similarity">
    <text evidence="4">Belongs to the heat shock protein 70 family.</text>
</comment>
<sequence length="621" mass="69135">MISMKSGKGRTPAIGIDLGTTYSCVGYWRHDRVEIIVNDQGNRTTPSYVAFTDTERLIGDAAFNQVAFNPTNTIFDAKRLIGRRFSGETVHSDMKLWPFKVISGANDRPLIVVTYKGEEKHFAAEEISAMVLTKMKQIAEAYIGSEVKDAVVTIPAYFDHSQRQATIDAGEIAGINILSTINEPTAATIAYGLENSSSITGKKRTVLIFDLGGGTFDVSILTVKSGSIEVEATAGDTHLGGEDFDNRMVNHFIKEFKRKHHKDISTNLKSIRRLRTACERAKRILSSCGETKIDIDSLFQGIDFSATITRPKFEDMNSDLFTKCIEIVEKCLMDAQMNKNALDDVVLAGGSSRIPKLQQMLQDLLNGKELCRSINPDEAVAYGATIQAAMLSSPGGEKVPNLVLSEVTPLSLGFELGGNVMEVMIPRNTTIPTKVIRQFSTSTTTHNDRSVWLKVLEGERTRSTDNNLLGQIKLDNIQIASSGVPRIEICFDRQVNGILNVSVRDIYTGVENSFSITSGRLARNEIEKMINAVNKFKASDEKHWKRYEAHRGFEDYVRRMRQNVSHGNLSCSDKKKADDAIQKAFQWLEKKSARKLGQVSEYEKKLKELDQLIGRIVEADR</sequence>
<dbReference type="PROSITE" id="PS01036">
    <property type="entry name" value="HSP70_3"/>
    <property type="match status" value="1"/>
</dbReference>
<evidence type="ECO:0000256" key="4">
    <source>
        <dbReference type="RuleBase" id="RU003322"/>
    </source>
</evidence>
<dbReference type="PROSITE" id="PS00329">
    <property type="entry name" value="HSP70_2"/>
    <property type="match status" value="1"/>
</dbReference>
<organism evidence="5 6">
    <name type="scientific">Oldenlandia corymbosa var. corymbosa</name>
    <dbReference type="NCBI Taxonomy" id="529605"/>
    <lineage>
        <taxon>Eukaryota</taxon>
        <taxon>Viridiplantae</taxon>
        <taxon>Streptophyta</taxon>
        <taxon>Embryophyta</taxon>
        <taxon>Tracheophyta</taxon>
        <taxon>Spermatophyta</taxon>
        <taxon>Magnoliopsida</taxon>
        <taxon>eudicotyledons</taxon>
        <taxon>Gunneridae</taxon>
        <taxon>Pentapetalae</taxon>
        <taxon>asterids</taxon>
        <taxon>lamiids</taxon>
        <taxon>Gentianales</taxon>
        <taxon>Rubiaceae</taxon>
        <taxon>Rubioideae</taxon>
        <taxon>Spermacoceae</taxon>
        <taxon>Hedyotis-Oldenlandia complex</taxon>
        <taxon>Oldenlandia</taxon>
    </lineage>
</organism>
<dbReference type="Proteomes" id="UP001161247">
    <property type="component" value="Chromosome 1"/>
</dbReference>
<dbReference type="InterPro" id="IPR018181">
    <property type="entry name" value="Heat_shock_70_CS"/>
</dbReference>
<dbReference type="AlphaFoldDB" id="A0AAV1CA79"/>
<proteinExistence type="inferred from homology"/>
<evidence type="ECO:0000256" key="1">
    <source>
        <dbReference type="ARBA" id="ARBA00004319"/>
    </source>
</evidence>
<evidence type="ECO:0000313" key="6">
    <source>
        <dbReference type="Proteomes" id="UP001161247"/>
    </source>
</evidence>
<dbReference type="InterPro" id="IPR043129">
    <property type="entry name" value="ATPase_NBD"/>
</dbReference>
<dbReference type="FunFam" id="3.90.640.10:FF:000002">
    <property type="entry name" value="Heat shock 70 kDa"/>
    <property type="match status" value="1"/>
</dbReference>
<dbReference type="InterPro" id="IPR013126">
    <property type="entry name" value="Hsp_70_fam"/>
</dbReference>
<evidence type="ECO:0000256" key="3">
    <source>
        <dbReference type="ARBA" id="ARBA00022840"/>
    </source>
</evidence>
<dbReference type="SUPFAM" id="SSF53067">
    <property type="entry name" value="Actin-like ATPase domain"/>
    <property type="match status" value="2"/>
</dbReference>
<dbReference type="PRINTS" id="PR00301">
    <property type="entry name" value="HEATSHOCK70"/>
</dbReference>
<dbReference type="EMBL" id="OX459118">
    <property type="protein sequence ID" value="CAI9092416.1"/>
    <property type="molecule type" value="Genomic_DNA"/>
</dbReference>